<dbReference type="PANTHER" id="PTHR47943:SF2">
    <property type="entry name" value="CYTOCHROME P450"/>
    <property type="match status" value="1"/>
</dbReference>
<keyword evidence="11" id="KW-1185">Reference proteome</keyword>
<proteinExistence type="inferred from homology"/>
<gene>
    <name evidence="10" type="ORF">SI7747_09011043</name>
</gene>
<dbReference type="Proteomes" id="UP001189122">
    <property type="component" value="Unassembled WGS sequence"/>
</dbReference>
<dbReference type="GO" id="GO:0005506">
    <property type="term" value="F:iron ion binding"/>
    <property type="evidence" value="ECO:0007669"/>
    <property type="project" value="InterPro"/>
</dbReference>
<protein>
    <submittedName>
        <fullName evidence="10">Uncharacterized protein</fullName>
    </submittedName>
</protein>
<keyword evidence="6" id="KW-0560">Oxidoreductase</keyword>
<keyword evidence="5" id="KW-0479">Metal-binding</keyword>
<evidence type="ECO:0000313" key="11">
    <source>
        <dbReference type="Proteomes" id="UP001189122"/>
    </source>
</evidence>
<evidence type="ECO:0000256" key="1">
    <source>
        <dbReference type="ARBA" id="ARBA00001971"/>
    </source>
</evidence>
<evidence type="ECO:0000256" key="3">
    <source>
        <dbReference type="ARBA" id="ARBA00010617"/>
    </source>
</evidence>
<keyword evidence="9" id="KW-0472">Membrane</keyword>
<keyword evidence="7" id="KW-0408">Iron</keyword>
<evidence type="ECO:0000313" key="10">
    <source>
        <dbReference type="EMBL" id="CAA2625272.1"/>
    </source>
</evidence>
<comment type="similarity">
    <text evidence="3">Belongs to the cytochrome P450 family.</text>
</comment>
<organism evidence="10">
    <name type="scientific">Spirodela intermedia</name>
    <name type="common">Intermediate duckweed</name>
    <dbReference type="NCBI Taxonomy" id="51605"/>
    <lineage>
        <taxon>Eukaryota</taxon>
        <taxon>Viridiplantae</taxon>
        <taxon>Streptophyta</taxon>
        <taxon>Embryophyta</taxon>
        <taxon>Tracheophyta</taxon>
        <taxon>Spermatophyta</taxon>
        <taxon>Magnoliopsida</taxon>
        <taxon>Liliopsida</taxon>
        <taxon>Araceae</taxon>
        <taxon>Lemnoideae</taxon>
        <taxon>Spirodela</taxon>
    </lineage>
</organism>
<evidence type="ECO:0000256" key="8">
    <source>
        <dbReference type="ARBA" id="ARBA00023033"/>
    </source>
</evidence>
<dbReference type="EMBL" id="CACRZD030000009">
    <property type="protein sequence ID" value="CAA6664653.1"/>
    <property type="molecule type" value="Genomic_DNA"/>
</dbReference>
<dbReference type="GO" id="GO:0016705">
    <property type="term" value="F:oxidoreductase activity, acting on paired donors, with incorporation or reduction of molecular oxygen"/>
    <property type="evidence" value="ECO:0007669"/>
    <property type="project" value="InterPro"/>
</dbReference>
<accession>A0A7I8J3S1</accession>
<dbReference type="GO" id="GO:0020037">
    <property type="term" value="F:heme binding"/>
    <property type="evidence" value="ECO:0007669"/>
    <property type="project" value="InterPro"/>
</dbReference>
<dbReference type="Gene3D" id="1.10.630.10">
    <property type="entry name" value="Cytochrome P450"/>
    <property type="match status" value="1"/>
</dbReference>
<evidence type="ECO:0000256" key="5">
    <source>
        <dbReference type="ARBA" id="ARBA00022723"/>
    </source>
</evidence>
<reference evidence="10 11" key="1">
    <citation type="submission" date="2019-12" db="EMBL/GenBank/DDBJ databases">
        <authorList>
            <person name="Scholz U."/>
            <person name="Mascher M."/>
            <person name="Fiebig A."/>
        </authorList>
    </citation>
    <scope>NUCLEOTIDE SEQUENCE</scope>
</reference>
<comment type="subcellular location">
    <subcellularLocation>
        <location evidence="2">Membrane</location>
    </subcellularLocation>
</comment>
<evidence type="ECO:0000256" key="4">
    <source>
        <dbReference type="ARBA" id="ARBA00022617"/>
    </source>
</evidence>
<dbReference type="Pfam" id="PF00067">
    <property type="entry name" value="p450"/>
    <property type="match status" value="1"/>
</dbReference>
<dbReference type="PANTHER" id="PTHR47943">
    <property type="entry name" value="CYTOCHROME P450 93A3-LIKE"/>
    <property type="match status" value="1"/>
</dbReference>
<evidence type="ECO:0000256" key="6">
    <source>
        <dbReference type="ARBA" id="ARBA00023002"/>
    </source>
</evidence>
<evidence type="ECO:0000256" key="9">
    <source>
        <dbReference type="ARBA" id="ARBA00023136"/>
    </source>
</evidence>
<dbReference type="AlphaFoldDB" id="A0A7I8J3S1"/>
<dbReference type="EMBL" id="LR743596">
    <property type="protein sequence ID" value="CAA2625272.1"/>
    <property type="molecule type" value="Genomic_DNA"/>
</dbReference>
<dbReference type="SUPFAM" id="SSF48264">
    <property type="entry name" value="Cytochrome P450"/>
    <property type="match status" value="1"/>
</dbReference>
<name>A0A7I8J3S1_SPIIN</name>
<dbReference type="GO" id="GO:0004497">
    <property type="term" value="F:monooxygenase activity"/>
    <property type="evidence" value="ECO:0007669"/>
    <property type="project" value="UniProtKB-KW"/>
</dbReference>
<evidence type="ECO:0000256" key="2">
    <source>
        <dbReference type="ARBA" id="ARBA00004370"/>
    </source>
</evidence>
<comment type="cofactor">
    <cofactor evidence="1">
        <name>heme</name>
        <dbReference type="ChEBI" id="CHEBI:30413"/>
    </cofactor>
</comment>
<dbReference type="InterPro" id="IPR036396">
    <property type="entry name" value="Cyt_P450_sf"/>
</dbReference>
<sequence>MKVSSHGFRGAKYGSVLVDGPRYPSRSHSGGSGRCGRTFLRSPLLRKKTTQIGGGESFRPPPSPPGLPILGNLLALGTLPHQTLRKLAAAYGPVMGIKLGFVRMVVVSSFATAQKFLREPVFMDRPGGDISAYLTYGQQKGILNSEYGTNWRESRNLCLSHMLSTRKIQAFRGMRNAEIHRLLHFLKKAAEGTANLSISPKP</sequence>
<dbReference type="InterPro" id="IPR001128">
    <property type="entry name" value="Cyt_P450"/>
</dbReference>
<keyword evidence="8" id="KW-0503">Monooxygenase</keyword>
<dbReference type="GO" id="GO:0016020">
    <property type="term" value="C:membrane"/>
    <property type="evidence" value="ECO:0007669"/>
    <property type="project" value="UniProtKB-SubCell"/>
</dbReference>
<keyword evidence="4" id="KW-0349">Heme</keyword>
<evidence type="ECO:0000256" key="7">
    <source>
        <dbReference type="ARBA" id="ARBA00023004"/>
    </source>
</evidence>